<evidence type="ECO:0000256" key="8">
    <source>
        <dbReference type="ARBA" id="ARBA00022989"/>
    </source>
</evidence>
<comment type="subcellular location">
    <subcellularLocation>
        <location evidence="2">Cell membrane</location>
    </subcellularLocation>
</comment>
<keyword evidence="7 14" id="KW-0418">Kinase</keyword>
<keyword evidence="10 11" id="KW-0472">Membrane</keyword>
<dbReference type="PRINTS" id="PR00344">
    <property type="entry name" value="BCTRLSENSOR"/>
</dbReference>
<dbReference type="PANTHER" id="PTHR45436">
    <property type="entry name" value="SENSOR HISTIDINE KINASE YKOH"/>
    <property type="match status" value="1"/>
</dbReference>
<dbReference type="InterPro" id="IPR036890">
    <property type="entry name" value="HATPase_C_sf"/>
</dbReference>
<comment type="caution">
    <text evidence="14">The sequence shown here is derived from an EMBL/GenBank/DDBJ whole genome shotgun (WGS) entry which is preliminary data.</text>
</comment>
<feature type="domain" description="Histidine kinase" evidence="12">
    <location>
        <begin position="175"/>
        <end position="392"/>
    </location>
</feature>
<dbReference type="GO" id="GO:0016301">
    <property type="term" value="F:kinase activity"/>
    <property type="evidence" value="ECO:0007669"/>
    <property type="project" value="UniProtKB-KW"/>
</dbReference>
<dbReference type="InterPro" id="IPR005467">
    <property type="entry name" value="His_kinase_dom"/>
</dbReference>
<dbReference type="Gene3D" id="6.10.340.10">
    <property type="match status" value="1"/>
</dbReference>
<evidence type="ECO:0000313" key="15">
    <source>
        <dbReference type="Proteomes" id="UP000309992"/>
    </source>
</evidence>
<dbReference type="EC" id="2.7.13.3" evidence="3"/>
<evidence type="ECO:0000256" key="10">
    <source>
        <dbReference type="ARBA" id="ARBA00023136"/>
    </source>
</evidence>
<dbReference type="InterPro" id="IPR003594">
    <property type="entry name" value="HATPase_dom"/>
</dbReference>
<keyword evidence="8 11" id="KW-1133">Transmembrane helix</keyword>
<dbReference type="SMART" id="SM00304">
    <property type="entry name" value="HAMP"/>
    <property type="match status" value="1"/>
</dbReference>
<dbReference type="CDD" id="cd00082">
    <property type="entry name" value="HisKA"/>
    <property type="match status" value="1"/>
</dbReference>
<dbReference type="Gene3D" id="3.30.565.10">
    <property type="entry name" value="Histidine kinase-like ATPase, C-terminal domain"/>
    <property type="match status" value="1"/>
</dbReference>
<reference evidence="14 15" key="1">
    <citation type="journal article" date="2015" name="Antonie Van Leeuwenhoek">
        <title>Prauserella endophytica sp. nov., an endophytic actinobacterium isolated from Tamarix taklamakanensis.</title>
        <authorList>
            <person name="Liu J.M."/>
            <person name="Habden X."/>
            <person name="Guo L."/>
            <person name="Tuo L."/>
            <person name="Jiang Z.K."/>
            <person name="Liu S.W."/>
            <person name="Liu X.F."/>
            <person name="Chen L."/>
            <person name="Li R.F."/>
            <person name="Zhang Y.Q."/>
            <person name="Sun C.H."/>
        </authorList>
    </citation>
    <scope>NUCLEOTIDE SEQUENCE [LARGE SCALE GENOMIC DNA]</scope>
    <source>
        <strain evidence="14 15">CGMCC 4.7182</strain>
    </source>
</reference>
<comment type="catalytic activity">
    <reaction evidence="1">
        <text>ATP + protein L-histidine = ADP + protein N-phospho-L-histidine.</text>
        <dbReference type="EC" id="2.7.13.3"/>
    </reaction>
</comment>
<dbReference type="CDD" id="cd00075">
    <property type="entry name" value="HATPase"/>
    <property type="match status" value="1"/>
</dbReference>
<dbReference type="RefSeq" id="WP_137095537.1">
    <property type="nucleotide sequence ID" value="NZ_SWMS01000008.1"/>
</dbReference>
<sequence length="409" mass="44445">MPQLPAFPRSIRFRLTVLYSTLLFVLAGAGLLAIYVAVERSTDPKPITERYEAELVKRKADGSEVQVGTMEVAAVEEIESEVNLRTLEAMRNYSAAAVGGLFVLSLGIGWVLSGRALRPARSIAHTAQEIQASDLSRRIRLEGPRDELRELSDTIDSMLDRLDAAFSAQRQLIDDASHELRSPLAIMRAHLDASLKTPEATEEERARAVRAIDRAAERMSRLVEDLLATARRDTDALADTDVDLAAVAREAGEEFAVLASERGLRLSYVLRDGLTVIGDHDALRRAAGNLLSNAVRLSPADGEITVGCGRAGAWLWLAVADHGPGIASRDQARVFDRFWRGEQDRPGGRRDRHTGLGLAIVRQIVESHGGRVAVFSGLGAGSTFVLWFPAHGADGDGQPPKQNPLSRQG</sequence>
<dbReference type="InterPro" id="IPR050428">
    <property type="entry name" value="TCS_sensor_his_kinase"/>
</dbReference>
<dbReference type="PROSITE" id="PS50885">
    <property type="entry name" value="HAMP"/>
    <property type="match status" value="1"/>
</dbReference>
<accession>A0ABY2S5D3</accession>
<evidence type="ECO:0000256" key="6">
    <source>
        <dbReference type="ARBA" id="ARBA00022692"/>
    </source>
</evidence>
<dbReference type="PANTHER" id="PTHR45436:SF5">
    <property type="entry name" value="SENSOR HISTIDINE KINASE TRCS"/>
    <property type="match status" value="1"/>
</dbReference>
<dbReference type="EMBL" id="SWMS01000008">
    <property type="protein sequence ID" value="TKG70508.1"/>
    <property type="molecule type" value="Genomic_DNA"/>
</dbReference>
<keyword evidence="9" id="KW-0902">Two-component regulatory system</keyword>
<evidence type="ECO:0000256" key="11">
    <source>
        <dbReference type="SAM" id="Phobius"/>
    </source>
</evidence>
<feature type="domain" description="HAMP" evidence="13">
    <location>
        <begin position="114"/>
        <end position="167"/>
    </location>
</feature>
<dbReference type="Pfam" id="PF00672">
    <property type="entry name" value="HAMP"/>
    <property type="match status" value="1"/>
</dbReference>
<keyword evidence="15" id="KW-1185">Reference proteome</keyword>
<evidence type="ECO:0000259" key="12">
    <source>
        <dbReference type="PROSITE" id="PS50109"/>
    </source>
</evidence>
<dbReference type="SMART" id="SM00387">
    <property type="entry name" value="HATPase_c"/>
    <property type="match status" value="1"/>
</dbReference>
<dbReference type="InterPro" id="IPR036097">
    <property type="entry name" value="HisK_dim/P_sf"/>
</dbReference>
<evidence type="ECO:0000259" key="13">
    <source>
        <dbReference type="PROSITE" id="PS50885"/>
    </source>
</evidence>
<keyword evidence="4" id="KW-0597">Phosphoprotein</keyword>
<dbReference type="SUPFAM" id="SSF158472">
    <property type="entry name" value="HAMP domain-like"/>
    <property type="match status" value="1"/>
</dbReference>
<name>A0ABY2S5D3_9PSEU</name>
<dbReference type="InterPro" id="IPR003661">
    <property type="entry name" value="HisK_dim/P_dom"/>
</dbReference>
<evidence type="ECO:0000256" key="9">
    <source>
        <dbReference type="ARBA" id="ARBA00023012"/>
    </source>
</evidence>
<proteinExistence type="predicted"/>
<dbReference type="CDD" id="cd06225">
    <property type="entry name" value="HAMP"/>
    <property type="match status" value="1"/>
</dbReference>
<dbReference type="SUPFAM" id="SSF55874">
    <property type="entry name" value="ATPase domain of HSP90 chaperone/DNA topoisomerase II/histidine kinase"/>
    <property type="match status" value="1"/>
</dbReference>
<evidence type="ECO:0000256" key="5">
    <source>
        <dbReference type="ARBA" id="ARBA00022679"/>
    </source>
</evidence>
<evidence type="ECO:0000256" key="3">
    <source>
        <dbReference type="ARBA" id="ARBA00012438"/>
    </source>
</evidence>
<keyword evidence="5" id="KW-0808">Transferase</keyword>
<dbReference type="SUPFAM" id="SSF47384">
    <property type="entry name" value="Homodimeric domain of signal transducing histidine kinase"/>
    <property type="match status" value="1"/>
</dbReference>
<feature type="transmembrane region" description="Helical" evidence="11">
    <location>
        <begin position="93"/>
        <end position="112"/>
    </location>
</feature>
<dbReference type="Proteomes" id="UP000309992">
    <property type="component" value="Unassembled WGS sequence"/>
</dbReference>
<gene>
    <name evidence="14" type="ORF">FCN18_16590</name>
</gene>
<dbReference type="Pfam" id="PF00512">
    <property type="entry name" value="HisKA"/>
    <property type="match status" value="1"/>
</dbReference>
<evidence type="ECO:0000313" key="14">
    <source>
        <dbReference type="EMBL" id="TKG70508.1"/>
    </source>
</evidence>
<dbReference type="InterPro" id="IPR003660">
    <property type="entry name" value="HAMP_dom"/>
</dbReference>
<evidence type="ECO:0000256" key="2">
    <source>
        <dbReference type="ARBA" id="ARBA00004236"/>
    </source>
</evidence>
<keyword evidence="6 11" id="KW-0812">Transmembrane</keyword>
<dbReference type="SMART" id="SM00388">
    <property type="entry name" value="HisKA"/>
    <property type="match status" value="1"/>
</dbReference>
<evidence type="ECO:0000256" key="7">
    <source>
        <dbReference type="ARBA" id="ARBA00022777"/>
    </source>
</evidence>
<dbReference type="Gene3D" id="1.10.287.130">
    <property type="match status" value="1"/>
</dbReference>
<protein>
    <recommendedName>
        <fullName evidence="3">histidine kinase</fullName>
        <ecNumber evidence="3">2.7.13.3</ecNumber>
    </recommendedName>
</protein>
<dbReference type="Pfam" id="PF02518">
    <property type="entry name" value="HATPase_c"/>
    <property type="match status" value="1"/>
</dbReference>
<dbReference type="PROSITE" id="PS50109">
    <property type="entry name" value="HIS_KIN"/>
    <property type="match status" value="1"/>
</dbReference>
<feature type="transmembrane region" description="Helical" evidence="11">
    <location>
        <begin position="17"/>
        <end position="38"/>
    </location>
</feature>
<evidence type="ECO:0000256" key="4">
    <source>
        <dbReference type="ARBA" id="ARBA00022553"/>
    </source>
</evidence>
<dbReference type="InterPro" id="IPR004358">
    <property type="entry name" value="Sig_transdc_His_kin-like_C"/>
</dbReference>
<evidence type="ECO:0000256" key="1">
    <source>
        <dbReference type="ARBA" id="ARBA00000085"/>
    </source>
</evidence>
<organism evidence="14 15">
    <name type="scientific">Prauserella endophytica</name>
    <dbReference type="NCBI Taxonomy" id="1592324"/>
    <lineage>
        <taxon>Bacteria</taxon>
        <taxon>Bacillati</taxon>
        <taxon>Actinomycetota</taxon>
        <taxon>Actinomycetes</taxon>
        <taxon>Pseudonocardiales</taxon>
        <taxon>Pseudonocardiaceae</taxon>
        <taxon>Prauserella</taxon>
        <taxon>Prauserella coralliicola group</taxon>
    </lineage>
</organism>